<organism evidence="4 5">
    <name type="scientific">Circinella minor</name>
    <dbReference type="NCBI Taxonomy" id="1195481"/>
    <lineage>
        <taxon>Eukaryota</taxon>
        <taxon>Fungi</taxon>
        <taxon>Fungi incertae sedis</taxon>
        <taxon>Mucoromycota</taxon>
        <taxon>Mucoromycotina</taxon>
        <taxon>Mucoromycetes</taxon>
        <taxon>Mucorales</taxon>
        <taxon>Lichtheimiaceae</taxon>
        <taxon>Circinella</taxon>
    </lineage>
</organism>
<evidence type="ECO:0000259" key="3">
    <source>
        <dbReference type="Pfam" id="PF06280"/>
    </source>
</evidence>
<dbReference type="AlphaFoldDB" id="A0A8H7S650"/>
<dbReference type="EMBL" id="JAEPRB010000087">
    <property type="protein sequence ID" value="KAG2222301.1"/>
    <property type="molecule type" value="Genomic_DNA"/>
</dbReference>
<evidence type="ECO:0000313" key="5">
    <source>
        <dbReference type="Proteomes" id="UP000646827"/>
    </source>
</evidence>
<evidence type="ECO:0000256" key="2">
    <source>
        <dbReference type="ARBA" id="ARBA00022729"/>
    </source>
</evidence>
<reference evidence="4 5" key="1">
    <citation type="submission" date="2020-12" db="EMBL/GenBank/DDBJ databases">
        <title>Metabolic potential, ecology and presence of endohyphal bacteria is reflected in genomic diversity of Mucoromycotina.</title>
        <authorList>
            <person name="Muszewska A."/>
            <person name="Okrasinska A."/>
            <person name="Steczkiewicz K."/>
            <person name="Drgas O."/>
            <person name="Orlowska M."/>
            <person name="Perlinska-Lenart U."/>
            <person name="Aleksandrzak-Piekarczyk T."/>
            <person name="Szatraj K."/>
            <person name="Zielenkiewicz U."/>
            <person name="Pilsyk S."/>
            <person name="Malc E."/>
            <person name="Mieczkowski P."/>
            <person name="Kruszewska J.S."/>
            <person name="Biernat P."/>
            <person name="Pawlowska J."/>
        </authorList>
    </citation>
    <scope>NUCLEOTIDE SEQUENCE [LARGE SCALE GENOMIC DNA]</scope>
    <source>
        <strain evidence="4 5">CBS 142.35</strain>
    </source>
</reference>
<dbReference type="Proteomes" id="UP000646827">
    <property type="component" value="Unassembled WGS sequence"/>
</dbReference>
<sequence>MAAIYDAIHTTVQIEPYKIALNDTAHFQRNITLTIRNLSPNTDTFQLSHLPATSIEGFNLHPSAVPVTAPNYKNTHASVTFDQTKFIIEGNKKISVNVYFDPPQENITEHMLYGGYIELSSNNSASSSRVPYFGSLGNQYDLPIFDVSNEFPFIGDYYGSTTMQSRIYNFKRRDSLFLYVRIANPTRIFKAELLDAASNVSVGSLPGIHGVWLPRNDHTKENHKYVYEWRGGIHASSSPRRQASYRSVSRGRYRIRLSALRIFGDHNIKKDWHVWESPEFSVQ</sequence>
<comment type="similarity">
    <text evidence="1">Belongs to the peptidase S8 family.</text>
</comment>
<dbReference type="Pfam" id="PF06280">
    <property type="entry name" value="fn3_5"/>
    <property type="match status" value="1"/>
</dbReference>
<dbReference type="GO" id="GO:0004252">
    <property type="term" value="F:serine-type endopeptidase activity"/>
    <property type="evidence" value="ECO:0007669"/>
    <property type="project" value="InterPro"/>
</dbReference>
<dbReference type="InterPro" id="IPR010435">
    <property type="entry name" value="C5a/SBT2-like_Fn3"/>
</dbReference>
<feature type="domain" description="C5a peptidase/Subtilisin-like protease SBT2-like Fn3-like" evidence="3">
    <location>
        <begin position="19"/>
        <end position="132"/>
    </location>
</feature>
<evidence type="ECO:0000313" key="4">
    <source>
        <dbReference type="EMBL" id="KAG2222301.1"/>
    </source>
</evidence>
<dbReference type="OrthoDB" id="206201at2759"/>
<evidence type="ECO:0000256" key="1">
    <source>
        <dbReference type="ARBA" id="ARBA00011073"/>
    </source>
</evidence>
<keyword evidence="5" id="KW-1185">Reference proteome</keyword>
<name>A0A8H7S650_9FUNG</name>
<comment type="caution">
    <text evidence="4">The sequence shown here is derived from an EMBL/GenBank/DDBJ whole genome shotgun (WGS) entry which is preliminary data.</text>
</comment>
<gene>
    <name evidence="4" type="ORF">INT45_006980</name>
</gene>
<dbReference type="GO" id="GO:0016020">
    <property type="term" value="C:membrane"/>
    <property type="evidence" value="ECO:0007669"/>
    <property type="project" value="InterPro"/>
</dbReference>
<accession>A0A8H7S650</accession>
<keyword evidence="2" id="KW-0732">Signal</keyword>
<proteinExistence type="inferred from homology"/>
<protein>
    <recommendedName>
        <fullName evidence="3">C5a peptidase/Subtilisin-like protease SBT2-like Fn3-like domain-containing protein</fullName>
    </recommendedName>
</protein>